<keyword evidence="2" id="KW-0479">Metal-binding</keyword>
<keyword evidence="5" id="KW-0630">Potassium</keyword>
<evidence type="ECO:0000256" key="4">
    <source>
        <dbReference type="ARBA" id="ARBA00022842"/>
    </source>
</evidence>
<dbReference type="Pfam" id="PF01996">
    <property type="entry name" value="F420_ligase"/>
    <property type="match status" value="1"/>
</dbReference>
<keyword evidence="3" id="KW-0547">Nucleotide-binding</keyword>
<dbReference type="PANTHER" id="PTHR47917">
    <property type="match status" value="1"/>
</dbReference>
<dbReference type="AlphaFoldDB" id="A0A0B1ZPX9"/>
<sequence length="260" mass="26706">MNSTPAITVRPLAGLPMFAPGMSIVQAICRRLAEEGDGLRDGDICVIAQKIVSKVEGRAVNLGAITPGDAAHDLAARTEREPAMAQAILDESAEILRAMPAAIIARHRTGHVLANAGIDASNIAGGDEGTVLLWPLDPDASARTIRSGLQSASGARIGVVIADSMGRAWRIGTVGAAIGCAGLTVLEDRRGKAQDLYGRTLQATVIAVADSIAAMGALAMGEGAEGTPVALVRGAERWVGDEDGAGAVSGLRPVEQDMFR</sequence>
<dbReference type="SUPFAM" id="SSF144010">
    <property type="entry name" value="CofE-like"/>
    <property type="match status" value="1"/>
</dbReference>
<keyword evidence="6" id="KW-0342">GTP-binding</keyword>
<name>A0A0B1ZPX9_9SPHN</name>
<dbReference type="InterPro" id="IPR002847">
    <property type="entry name" value="F420-0_gamma-glut_ligase-dom"/>
</dbReference>
<evidence type="ECO:0000313" key="10">
    <source>
        <dbReference type="Proteomes" id="UP000031057"/>
    </source>
</evidence>
<evidence type="ECO:0000256" key="6">
    <source>
        <dbReference type="ARBA" id="ARBA00023134"/>
    </source>
</evidence>
<organism evidence="9 10">
    <name type="scientific">Novosphingobium malaysiense</name>
    <dbReference type="NCBI Taxonomy" id="1348853"/>
    <lineage>
        <taxon>Bacteria</taxon>
        <taxon>Pseudomonadati</taxon>
        <taxon>Pseudomonadota</taxon>
        <taxon>Alphaproteobacteria</taxon>
        <taxon>Sphingomonadales</taxon>
        <taxon>Sphingomonadaceae</taxon>
        <taxon>Novosphingobium</taxon>
    </lineage>
</organism>
<keyword evidence="4" id="KW-0460">Magnesium</keyword>
<gene>
    <name evidence="9" type="ORF">LK12_10815</name>
</gene>
<dbReference type="STRING" id="1348853.LK12_10815"/>
<evidence type="ECO:0000259" key="8">
    <source>
        <dbReference type="Pfam" id="PF01996"/>
    </source>
</evidence>
<evidence type="ECO:0000256" key="2">
    <source>
        <dbReference type="ARBA" id="ARBA00022723"/>
    </source>
</evidence>
<dbReference type="GO" id="GO:0046872">
    <property type="term" value="F:metal ion binding"/>
    <property type="evidence" value="ECO:0007669"/>
    <property type="project" value="UniProtKB-KW"/>
</dbReference>
<dbReference type="NCBIfam" id="TIGR01916">
    <property type="entry name" value="F420_cofE"/>
    <property type="match status" value="1"/>
</dbReference>
<evidence type="ECO:0000256" key="5">
    <source>
        <dbReference type="ARBA" id="ARBA00022958"/>
    </source>
</evidence>
<feature type="domain" description="Coenzyme F420:L-glutamate ligase-like" evidence="8">
    <location>
        <begin position="15"/>
        <end position="234"/>
    </location>
</feature>
<proteinExistence type="predicted"/>
<protein>
    <submittedName>
        <fullName evidence="9">Gamma-glutamyl ligase</fullName>
    </submittedName>
</protein>
<comment type="caution">
    <text evidence="9">The sequence shown here is derived from an EMBL/GenBank/DDBJ whole genome shotgun (WGS) entry which is preliminary data.</text>
</comment>
<keyword evidence="1 9" id="KW-0436">Ligase</keyword>
<dbReference type="OrthoDB" id="9788295at2"/>
<dbReference type="Gene3D" id="3.90.1660.10">
    <property type="entry name" value="CofE-like domain"/>
    <property type="match status" value="1"/>
</dbReference>
<keyword evidence="10" id="KW-1185">Reference proteome</keyword>
<accession>A0A0B1ZPX9</accession>
<dbReference type="InterPro" id="IPR008225">
    <property type="entry name" value="F420-0_g-glutamyl_ligase"/>
</dbReference>
<evidence type="ECO:0000313" key="9">
    <source>
        <dbReference type="EMBL" id="KHK91349.1"/>
    </source>
</evidence>
<dbReference type="RefSeq" id="WP_039283339.1">
    <property type="nucleotide sequence ID" value="NZ_JTDI01000003.1"/>
</dbReference>
<reference evidence="9 10" key="1">
    <citation type="submission" date="2014-10" db="EMBL/GenBank/DDBJ databases">
        <title>Genome sequence of Novosphingobium malaysiense MUSC 273(T).</title>
        <authorList>
            <person name="Lee L.-H."/>
        </authorList>
    </citation>
    <scope>NUCLEOTIDE SEQUENCE [LARGE SCALE GENOMIC DNA]</scope>
    <source>
        <strain evidence="9 10">MUSC 273</strain>
    </source>
</reference>
<keyword evidence="7" id="KW-0464">Manganese</keyword>
<dbReference type="PANTHER" id="PTHR47917:SF1">
    <property type="entry name" value="COENZYME F420:L-GLUTAMATE LIGASE"/>
    <property type="match status" value="1"/>
</dbReference>
<dbReference type="Gene3D" id="3.30.1330.100">
    <property type="entry name" value="CofE-like"/>
    <property type="match status" value="1"/>
</dbReference>
<dbReference type="Proteomes" id="UP000031057">
    <property type="component" value="Unassembled WGS sequence"/>
</dbReference>
<evidence type="ECO:0000256" key="1">
    <source>
        <dbReference type="ARBA" id="ARBA00022598"/>
    </source>
</evidence>
<dbReference type="GO" id="GO:0052618">
    <property type="term" value="F:coenzyme F420-0:L-glutamate ligase activity"/>
    <property type="evidence" value="ECO:0007669"/>
    <property type="project" value="TreeGrafter"/>
</dbReference>
<evidence type="ECO:0000256" key="3">
    <source>
        <dbReference type="ARBA" id="ARBA00022741"/>
    </source>
</evidence>
<dbReference type="GO" id="GO:0005525">
    <property type="term" value="F:GTP binding"/>
    <property type="evidence" value="ECO:0007669"/>
    <property type="project" value="UniProtKB-KW"/>
</dbReference>
<dbReference type="EMBL" id="JTDI01000003">
    <property type="protein sequence ID" value="KHK91349.1"/>
    <property type="molecule type" value="Genomic_DNA"/>
</dbReference>
<evidence type="ECO:0000256" key="7">
    <source>
        <dbReference type="ARBA" id="ARBA00023211"/>
    </source>
</evidence>